<feature type="signal peptide" evidence="4">
    <location>
        <begin position="1"/>
        <end position="27"/>
    </location>
</feature>
<gene>
    <name evidence="5" type="ORF">FB561_0871</name>
</gene>
<feature type="chain" id="PRO_5022122134" evidence="4">
    <location>
        <begin position="28"/>
        <end position="386"/>
    </location>
</feature>
<dbReference type="AlphaFoldDB" id="A0A561BLU0"/>
<dbReference type="PANTHER" id="PTHR10272">
    <property type="entry name" value="PLATELET-ACTIVATING FACTOR ACETYLHYDROLASE"/>
    <property type="match status" value="1"/>
</dbReference>
<dbReference type="Gene3D" id="3.40.50.1820">
    <property type="entry name" value="alpha/beta hydrolase"/>
    <property type="match status" value="1"/>
</dbReference>
<comment type="caution">
    <text evidence="5">The sequence shown here is derived from an EMBL/GenBank/DDBJ whole genome shotgun (WGS) entry which is preliminary data.</text>
</comment>
<dbReference type="OrthoDB" id="569821at2"/>
<dbReference type="InterPro" id="IPR029058">
    <property type="entry name" value="AB_hydrolase_fold"/>
</dbReference>
<evidence type="ECO:0000256" key="2">
    <source>
        <dbReference type="ARBA" id="ARBA00022963"/>
    </source>
</evidence>
<accession>A0A561BLU0</accession>
<dbReference type="Pfam" id="PF03403">
    <property type="entry name" value="PAF-AH_p_II"/>
    <property type="match status" value="1"/>
</dbReference>
<keyword evidence="6" id="KW-1185">Reference proteome</keyword>
<keyword evidence="4" id="KW-0732">Signal</keyword>
<dbReference type="SUPFAM" id="SSF53474">
    <property type="entry name" value="alpha/beta-Hydrolases"/>
    <property type="match status" value="1"/>
</dbReference>
<dbReference type="PANTHER" id="PTHR10272:SF0">
    <property type="entry name" value="PLATELET-ACTIVATING FACTOR ACETYLHYDROLASE"/>
    <property type="match status" value="1"/>
</dbReference>
<protein>
    <submittedName>
        <fullName evidence="5">Putative dienelactone hydrolase</fullName>
    </submittedName>
</protein>
<dbReference type="Proteomes" id="UP000318380">
    <property type="component" value="Unassembled WGS sequence"/>
</dbReference>
<keyword evidence="2" id="KW-0442">Lipid degradation</keyword>
<organism evidence="5 6">
    <name type="scientific">Kribbella amoyensis</name>
    <dbReference type="NCBI Taxonomy" id="996641"/>
    <lineage>
        <taxon>Bacteria</taxon>
        <taxon>Bacillati</taxon>
        <taxon>Actinomycetota</taxon>
        <taxon>Actinomycetes</taxon>
        <taxon>Propionibacteriales</taxon>
        <taxon>Kribbellaceae</taxon>
        <taxon>Kribbella</taxon>
    </lineage>
</organism>
<sequence>MKLIACTTALVLTAALGVTAAALPSTAAPATTASIRTEAAVSLPVPSGRLPVGLDRFELVDRSRTDPWVPASGSRRLMVSVWYPALPTPGEPAPYLTEAEAKGLVDFRQLPLDPKAIAGVRGVAKTGTPIRPALHRYPLVVLSPGFTLPVATLTSLAQDLASKGYVVAGIDHAYESSGTEFPDGTVKSCVACEVGEAEQVPPIRAADVSFVLDHLVGPKPGWRGSRWIDARRIGMAGHSIGGNSAADAMVADPRIDAGVNLDGTFFTPLPSTGVRKPFLLVGAPGTHTPGDEVDRSWDDSWNLLTGYRRWFVLPETGHLSFTDFAPLAKRFGLPADPEAPLDGDRTDEVTRALVTGFLDHHLRGLPSAPILDGADPRYPEAVRQTP</sequence>
<evidence type="ECO:0000256" key="3">
    <source>
        <dbReference type="ARBA" id="ARBA00023098"/>
    </source>
</evidence>
<proteinExistence type="predicted"/>
<keyword evidence="3" id="KW-0443">Lipid metabolism</keyword>
<evidence type="ECO:0000313" key="6">
    <source>
        <dbReference type="Proteomes" id="UP000318380"/>
    </source>
</evidence>
<evidence type="ECO:0000313" key="5">
    <source>
        <dbReference type="EMBL" id="TWD79805.1"/>
    </source>
</evidence>
<keyword evidence="1 5" id="KW-0378">Hydrolase</keyword>
<name>A0A561BLU0_9ACTN</name>
<dbReference type="GO" id="GO:0016042">
    <property type="term" value="P:lipid catabolic process"/>
    <property type="evidence" value="ECO:0007669"/>
    <property type="project" value="UniProtKB-KW"/>
</dbReference>
<dbReference type="GO" id="GO:0003847">
    <property type="term" value="F:1-alkyl-2-acetylglycerophosphocholine esterase activity"/>
    <property type="evidence" value="ECO:0007669"/>
    <property type="project" value="TreeGrafter"/>
</dbReference>
<evidence type="ECO:0000256" key="4">
    <source>
        <dbReference type="SAM" id="SignalP"/>
    </source>
</evidence>
<reference evidence="5 6" key="1">
    <citation type="submission" date="2019-06" db="EMBL/GenBank/DDBJ databases">
        <title>Sequencing the genomes of 1000 actinobacteria strains.</title>
        <authorList>
            <person name="Klenk H.-P."/>
        </authorList>
    </citation>
    <scope>NUCLEOTIDE SEQUENCE [LARGE SCALE GENOMIC DNA]</scope>
    <source>
        <strain evidence="5 6">DSM 24683</strain>
    </source>
</reference>
<dbReference type="RefSeq" id="WP_145803238.1">
    <property type="nucleotide sequence ID" value="NZ_VIVK01000001.1"/>
</dbReference>
<dbReference type="EMBL" id="VIVK01000001">
    <property type="protein sequence ID" value="TWD79805.1"/>
    <property type="molecule type" value="Genomic_DNA"/>
</dbReference>
<evidence type="ECO:0000256" key="1">
    <source>
        <dbReference type="ARBA" id="ARBA00022801"/>
    </source>
</evidence>